<feature type="region of interest" description="Disordered" evidence="1">
    <location>
        <begin position="401"/>
        <end position="443"/>
    </location>
</feature>
<keyword evidence="4" id="KW-1185">Reference proteome</keyword>
<name>A0ABR4A8L7_9LECA</name>
<feature type="region of interest" description="Disordered" evidence="1">
    <location>
        <begin position="334"/>
        <end position="366"/>
    </location>
</feature>
<feature type="compositionally biased region" description="Polar residues" evidence="1">
    <location>
        <begin position="197"/>
        <end position="208"/>
    </location>
</feature>
<gene>
    <name evidence="3" type="ORF">N7G274_006033</name>
</gene>
<feature type="region of interest" description="Disordered" evidence="1">
    <location>
        <begin position="1"/>
        <end position="57"/>
    </location>
</feature>
<feature type="region of interest" description="Disordered" evidence="1">
    <location>
        <begin position="197"/>
        <end position="252"/>
    </location>
</feature>
<protein>
    <recommendedName>
        <fullName evidence="2">LsmAD domain-containing protein</fullName>
    </recommendedName>
</protein>
<feature type="compositionally biased region" description="Polar residues" evidence="1">
    <location>
        <begin position="538"/>
        <end position="547"/>
    </location>
</feature>
<dbReference type="PANTHER" id="PTHR12854:SF7">
    <property type="entry name" value="ATAXIN-2 HOMOLOG"/>
    <property type="match status" value="1"/>
</dbReference>
<feature type="region of interest" description="Disordered" evidence="1">
    <location>
        <begin position="949"/>
        <end position="980"/>
    </location>
</feature>
<feature type="compositionally biased region" description="Polar residues" evidence="1">
    <location>
        <begin position="1"/>
        <end position="36"/>
    </location>
</feature>
<feature type="compositionally biased region" description="Low complexity" evidence="1">
    <location>
        <begin position="949"/>
        <end position="970"/>
    </location>
</feature>
<feature type="region of interest" description="Disordered" evidence="1">
    <location>
        <begin position="1006"/>
        <end position="1081"/>
    </location>
</feature>
<feature type="compositionally biased region" description="Basic and acidic residues" evidence="1">
    <location>
        <begin position="411"/>
        <end position="424"/>
    </location>
</feature>
<dbReference type="Pfam" id="PF14438">
    <property type="entry name" value="SM-ATX"/>
    <property type="match status" value="1"/>
</dbReference>
<dbReference type="Proteomes" id="UP001590950">
    <property type="component" value="Unassembled WGS sequence"/>
</dbReference>
<evidence type="ECO:0000256" key="1">
    <source>
        <dbReference type="SAM" id="MobiDB-lite"/>
    </source>
</evidence>
<dbReference type="SMART" id="SM01272">
    <property type="entry name" value="LsmAD"/>
    <property type="match status" value="1"/>
</dbReference>
<feature type="region of interest" description="Disordered" evidence="1">
    <location>
        <begin position="815"/>
        <end position="846"/>
    </location>
</feature>
<dbReference type="EMBL" id="JBEFKJ010000018">
    <property type="protein sequence ID" value="KAL2041089.1"/>
    <property type="molecule type" value="Genomic_DNA"/>
</dbReference>
<dbReference type="InterPro" id="IPR045117">
    <property type="entry name" value="ATXN2-like"/>
</dbReference>
<feature type="compositionally biased region" description="Polar residues" evidence="1">
    <location>
        <begin position="427"/>
        <end position="443"/>
    </location>
</feature>
<dbReference type="PANTHER" id="PTHR12854">
    <property type="entry name" value="ATAXIN 2-RELATED"/>
    <property type="match status" value="1"/>
</dbReference>
<feature type="domain" description="LsmAD" evidence="2">
    <location>
        <begin position="262"/>
        <end position="333"/>
    </location>
</feature>
<proteinExistence type="predicted"/>
<sequence>MATTMLNGGPNTEGTPSTAMANVGKQQSKPAGTSGTKMADVNRKQAGTPNDGAQRRNVTTNVWANKINPITGQANGAATQIKAPTSKAPMNQESKLVETLGNDRLIFLLGSCMGLNVNLTTIHGDSFSGIYFGAFMENDKYAHLLKMVQRKKMSEKGEINGVEDVSSVFVGTGEDHTMSFEFKDVLDFAVDGVQFGTQDKQQNGTNAGFRTDTDVSGGQALRERELQRWTPSAETDVDLSLEQSGSGSGEAWDQFKANERLFGLKTDYNEEIYTTTIDRSNPSYREREARAQRLAREIEGSATTDAHTLEERGIVNSDCGLDEEAKYSSVHRQAADYPPLQASGANRYTPPARRPPSGKPTVPGAPVDPAIISAQIARTDTKSQAANTAVVKSAETNTEVAISSDATSPEAKQEAMKDAPREKAVVTNDSRPVNTPKAQAPNATANVETEALHAFRNFAHIEKTRVAEDRKKRAVADKNIKLNDLKKFSTNFKLHTPVPKDLVPILAKDTAKQNEIVEKAQREAELKAATPPKAPASSGDQTSSRMPTDSKHDGTRAPPNTAINERQDYTHPRQNLPPRGPQAGMQTRDKPFSNVFPGSPHNGQGMFSHRLADQHGRHKAGIQGSGPTPLPIHTAQKPPSRPSVNATPMPGSNPPSAVRTPTSAVSARFNVRAPDFKPNPAANTFKPTGAPSAASSPRSNAIARPLSRDPTPADFFGSKKPLPPGEKPSILEDFNPLKRLKEKAEKENKAKDFVANGGIVYAHATPVRWSQVEDDGKFKSYKDMFEDLPPVSRGATPQHPTASPINPALLHQLPPHLQHPPQGLPHLQAPPQQSFQGPPQAHHYPALSHPHQFDDQRMHASPSAPAYSTPRMPHTFVTYPPPMAPQMQYPHGQPMPQFTVGPGAPQQQNFRQVHGSATYGHSPAQQYAAPLMVHNSSQGGYMAPQGIPGPQMPMFPQGQTPPYAGQSQPPSGYPSPGRPAPMMVHQGSYQGHNPPMYMNGAQYGTPVYAQQQPPHTTPMRSYASPQPPYSQSPHQQTHYPPPMGRQPSNSYVHHPQAQYQHMQGQHPPTSGVAMEGGDGMK</sequence>
<feature type="compositionally biased region" description="Polar residues" evidence="1">
    <location>
        <begin position="1046"/>
        <end position="1068"/>
    </location>
</feature>
<reference evidence="3 4" key="1">
    <citation type="submission" date="2024-09" db="EMBL/GenBank/DDBJ databases">
        <title>Rethinking Asexuality: The Enigmatic Case of Functional Sexual Genes in Lepraria (Stereocaulaceae).</title>
        <authorList>
            <person name="Doellman M."/>
            <person name="Sun Y."/>
            <person name="Barcenas-Pena A."/>
            <person name="Lumbsch H.T."/>
            <person name="Grewe F."/>
        </authorList>
    </citation>
    <scope>NUCLEOTIDE SEQUENCE [LARGE SCALE GENOMIC DNA]</scope>
    <source>
        <strain evidence="3 4">Mercado 3170</strain>
    </source>
</reference>
<comment type="caution">
    <text evidence="3">The sequence shown here is derived from an EMBL/GenBank/DDBJ whole genome shotgun (WGS) entry which is preliminary data.</text>
</comment>
<feature type="compositionally biased region" description="Low complexity" evidence="1">
    <location>
        <begin position="815"/>
        <end position="833"/>
    </location>
</feature>
<dbReference type="InterPro" id="IPR025852">
    <property type="entry name" value="SM_dom_ATX"/>
</dbReference>
<evidence type="ECO:0000259" key="2">
    <source>
        <dbReference type="SMART" id="SM01272"/>
    </source>
</evidence>
<accession>A0ABR4A8L7</accession>
<feature type="region of interest" description="Disordered" evidence="1">
    <location>
        <begin position="523"/>
        <end position="731"/>
    </location>
</feature>
<organism evidence="3 4">
    <name type="scientific">Stereocaulon virgatum</name>
    <dbReference type="NCBI Taxonomy" id="373712"/>
    <lineage>
        <taxon>Eukaryota</taxon>
        <taxon>Fungi</taxon>
        <taxon>Dikarya</taxon>
        <taxon>Ascomycota</taxon>
        <taxon>Pezizomycotina</taxon>
        <taxon>Lecanoromycetes</taxon>
        <taxon>OSLEUM clade</taxon>
        <taxon>Lecanoromycetidae</taxon>
        <taxon>Lecanorales</taxon>
        <taxon>Lecanorineae</taxon>
        <taxon>Stereocaulaceae</taxon>
        <taxon>Stereocaulon</taxon>
    </lineage>
</organism>
<feature type="compositionally biased region" description="Low complexity" evidence="1">
    <location>
        <begin position="690"/>
        <end position="705"/>
    </location>
</feature>
<dbReference type="InterPro" id="IPR009604">
    <property type="entry name" value="LsmAD_domain"/>
</dbReference>
<evidence type="ECO:0000313" key="3">
    <source>
        <dbReference type="EMBL" id="KAL2041089.1"/>
    </source>
</evidence>
<dbReference type="Pfam" id="PF06741">
    <property type="entry name" value="LsmAD"/>
    <property type="match status" value="1"/>
</dbReference>
<evidence type="ECO:0000313" key="4">
    <source>
        <dbReference type="Proteomes" id="UP001590950"/>
    </source>
</evidence>